<feature type="region of interest" description="Disordered" evidence="1">
    <location>
        <begin position="404"/>
        <end position="466"/>
    </location>
</feature>
<accession>A0ABX5W1V6</accession>
<feature type="region of interest" description="Disordered" evidence="1">
    <location>
        <begin position="662"/>
        <end position="707"/>
    </location>
</feature>
<dbReference type="InterPro" id="IPR029030">
    <property type="entry name" value="Caspase-like_dom_sf"/>
</dbReference>
<dbReference type="Proteomes" id="UP000319298">
    <property type="component" value="Chromosome"/>
</dbReference>
<feature type="domain" description="Caspase family p20" evidence="2">
    <location>
        <begin position="12"/>
        <end position="142"/>
    </location>
</feature>
<dbReference type="PROSITE" id="PS50208">
    <property type="entry name" value="CASPASE_P20"/>
    <property type="match status" value="1"/>
</dbReference>
<dbReference type="EMBL" id="CP041090">
    <property type="protein sequence ID" value="QDF36595.2"/>
    <property type="molecule type" value="Genomic_DNA"/>
</dbReference>
<dbReference type="PANTHER" id="PTHR22576">
    <property type="entry name" value="MUCOSA ASSOCIATED LYMPHOID TISSUE LYMPHOMA TRANSLOCATION PROTEIN 1/PARACASPASE"/>
    <property type="match status" value="1"/>
</dbReference>
<evidence type="ECO:0000313" key="4">
    <source>
        <dbReference type="Proteomes" id="UP000319298"/>
    </source>
</evidence>
<feature type="compositionally biased region" description="Basic and acidic residues" evidence="1">
    <location>
        <begin position="432"/>
        <end position="466"/>
    </location>
</feature>
<reference evidence="4" key="1">
    <citation type="submission" date="2019-06" db="EMBL/GenBank/DDBJ databases">
        <title>Whole-Genome Sequence of Bradyrhizobium sp. 3 Strain 65S1MB.</title>
        <authorList>
            <person name="Bromfield E.S.P."/>
            <person name="Cloutier S."/>
            <person name="Nguyen H.D.T."/>
        </authorList>
    </citation>
    <scope>NUCLEOTIDE SEQUENCE [LARGE SCALE GENOMIC DNA]</scope>
    <source>
        <strain evidence="4">65S1MB</strain>
    </source>
</reference>
<feature type="compositionally biased region" description="Low complexity" evidence="1">
    <location>
        <begin position="686"/>
        <end position="705"/>
    </location>
</feature>
<evidence type="ECO:0000313" key="3">
    <source>
        <dbReference type="EMBL" id="QDF36595.2"/>
    </source>
</evidence>
<organism evidence="3 4">
    <name type="scientific">Bradyrhizobium symbiodeficiens</name>
    <dbReference type="NCBI Taxonomy" id="1404367"/>
    <lineage>
        <taxon>Bacteria</taxon>
        <taxon>Pseudomonadati</taxon>
        <taxon>Pseudomonadota</taxon>
        <taxon>Alphaproteobacteria</taxon>
        <taxon>Hyphomicrobiales</taxon>
        <taxon>Nitrobacteraceae</taxon>
        <taxon>Bradyrhizobium</taxon>
    </lineage>
</organism>
<dbReference type="RefSeq" id="WP_244621157.1">
    <property type="nucleotide sequence ID" value="NZ_CP041090.2"/>
</dbReference>
<dbReference type="SUPFAM" id="SSF52129">
    <property type="entry name" value="Caspase-like"/>
    <property type="match status" value="1"/>
</dbReference>
<dbReference type="PANTHER" id="PTHR22576:SF37">
    <property type="entry name" value="MUCOSA-ASSOCIATED LYMPHOID TISSUE LYMPHOMA TRANSLOCATION PROTEIN 1"/>
    <property type="match status" value="1"/>
</dbReference>
<sequence length="719" mass="77368">MMVLVCNAARAERRVALVVGNGSYQSVPKLSNPARDAASVAKMFHDAGFETVEVQVNVGNLEFKRAIRKFETVADQSDIAIVYYAGHGLEIGGVNYLIPVDARLASDRDAEDEAIPLERLVSSADGARRLRLIILDACRDNPFVTTMRRERKAASRGVNAGLGRVEPTATDTLIAYAAKAGSTADDGDGENSPFTTAVLKNLTIPGLDVRLAFGRVRDEVLKITGHRQEPFVYGSLGGGSISLVPAPVTPQDTPVNEVKADFELVQKIGTKRAWEVFLASHPTGFHADLARGEIERLNHPVPAAPPGMVLTALPQPPSPGRETPTREALEWDKLKDSTDIGALGRFVKRFPDSPLAVTAQQRIDVLQKAERERAEQARAVQEAARKAAEEALRQAEQRKAEALAVRKREEEERRAREAEAAAKARAAAAEAEASRKRAEDERRVKALDEQQKAKTAEAERKEAAARLKAEQAERDKAVADAAAARAIAEKQARQADEARKAAEEAATREATCKTEQAKLDDITSRGSEGTGLDQLTVFSRALTCERLSGLVATTLDKFKAEATRRAASAPNSPELVRAAQAELLRLGCLSTKIDGVLTPATGDAIRRYLTIQGQPSETISVTGEFVGELAKRATRVCPLQCKSGEALENDVCVAADKVKPAEEANTGARTRPNKRQADREDRRAKPAATATPRARQQATARPSIVSGGGGSHAIIGVGF</sequence>
<dbReference type="Gene3D" id="3.40.50.1460">
    <property type="match status" value="1"/>
</dbReference>
<dbReference type="InterPro" id="IPR052039">
    <property type="entry name" value="Caspase-related_regulators"/>
</dbReference>
<name>A0ABX5W1V6_9BRAD</name>
<keyword evidence="4" id="KW-1185">Reference proteome</keyword>
<gene>
    <name evidence="3" type="ORF">FJN17_02915</name>
</gene>
<reference evidence="3 4" key="2">
    <citation type="journal article" date="2020" name="Int. J. Syst. Evol. Microbiol.">
        <title>Description and complete genome sequences of Bradyrhizobium symbiodeficiens sp. nov., a non-symbiotic bacterium associated with legumes native to Canada.</title>
        <authorList>
            <person name="Bromfield E.S.P."/>
            <person name="Cloutier S."/>
            <person name="Nguyen H.D.T."/>
        </authorList>
    </citation>
    <scope>NUCLEOTIDE SEQUENCE [LARGE SCALE GENOMIC DNA]</scope>
    <source>
        <strain evidence="3 4">65S1MB</strain>
    </source>
</reference>
<evidence type="ECO:0000259" key="2">
    <source>
        <dbReference type="PROSITE" id="PS50208"/>
    </source>
</evidence>
<feature type="compositionally biased region" description="Basic and acidic residues" evidence="1">
    <location>
        <begin position="404"/>
        <end position="422"/>
    </location>
</feature>
<evidence type="ECO:0000256" key="1">
    <source>
        <dbReference type="SAM" id="MobiDB-lite"/>
    </source>
</evidence>
<protein>
    <submittedName>
        <fullName evidence="3">Caspase family protein</fullName>
    </submittedName>
</protein>
<dbReference type="InterPro" id="IPR001309">
    <property type="entry name" value="Pept_C14_p20"/>
</dbReference>
<proteinExistence type="predicted"/>
<feature type="compositionally biased region" description="Basic and acidic residues" evidence="1">
    <location>
        <begin position="675"/>
        <end position="684"/>
    </location>
</feature>
<dbReference type="InterPro" id="IPR011600">
    <property type="entry name" value="Pept_C14_caspase"/>
</dbReference>
<dbReference type="Pfam" id="PF00656">
    <property type="entry name" value="Peptidase_C14"/>
    <property type="match status" value="1"/>
</dbReference>